<keyword evidence="9" id="KW-0677">Repeat</keyword>
<comment type="subcellular location">
    <subcellularLocation>
        <location evidence="2">Cytoplasm</location>
    </subcellularLocation>
    <subcellularLocation>
        <location evidence="1">Nucleus</location>
    </subcellularLocation>
</comment>
<keyword evidence="6" id="KW-0963">Cytoplasm</keyword>
<organism evidence="12 13">
    <name type="scientific">Coprinopsis marcescibilis</name>
    <name type="common">Agaric fungus</name>
    <name type="synonym">Psathyrella marcescibilis</name>
    <dbReference type="NCBI Taxonomy" id="230819"/>
    <lineage>
        <taxon>Eukaryota</taxon>
        <taxon>Fungi</taxon>
        <taxon>Dikarya</taxon>
        <taxon>Basidiomycota</taxon>
        <taxon>Agaricomycotina</taxon>
        <taxon>Agaricomycetes</taxon>
        <taxon>Agaricomycetidae</taxon>
        <taxon>Agaricales</taxon>
        <taxon>Agaricineae</taxon>
        <taxon>Psathyrellaceae</taxon>
        <taxon>Coprinopsis</taxon>
    </lineage>
</organism>
<dbReference type="InterPro" id="IPR037289">
    <property type="entry name" value="Elp2"/>
</dbReference>
<dbReference type="STRING" id="230819.A0A5C3L714"/>
<dbReference type="AlphaFoldDB" id="A0A5C3L714"/>
<dbReference type="PROSITE" id="PS50082">
    <property type="entry name" value="WD_REPEATS_2"/>
    <property type="match status" value="6"/>
</dbReference>
<evidence type="ECO:0000313" key="13">
    <source>
        <dbReference type="Proteomes" id="UP000307440"/>
    </source>
</evidence>
<evidence type="ECO:0000256" key="5">
    <source>
        <dbReference type="ARBA" id="ARBA00020267"/>
    </source>
</evidence>
<dbReference type="PROSITE" id="PS00678">
    <property type="entry name" value="WD_REPEATS_1"/>
    <property type="match status" value="2"/>
</dbReference>
<dbReference type="GO" id="GO:0005737">
    <property type="term" value="C:cytoplasm"/>
    <property type="evidence" value="ECO:0007669"/>
    <property type="project" value="UniProtKB-SubCell"/>
</dbReference>
<dbReference type="InterPro" id="IPR001680">
    <property type="entry name" value="WD40_rpt"/>
</dbReference>
<comment type="similarity">
    <text evidence="4">Belongs to the WD repeat ELP2 family.</text>
</comment>
<gene>
    <name evidence="12" type="ORF">FA15DRAFT_583496</name>
</gene>
<feature type="repeat" description="WD" evidence="11">
    <location>
        <begin position="658"/>
        <end position="690"/>
    </location>
</feature>
<dbReference type="InterPro" id="IPR019775">
    <property type="entry name" value="WD40_repeat_CS"/>
</dbReference>
<dbReference type="PROSITE" id="PS50294">
    <property type="entry name" value="WD_REPEATS_REGION"/>
    <property type="match status" value="3"/>
</dbReference>
<dbReference type="UniPathway" id="UPA00988"/>
<keyword evidence="13" id="KW-1185">Reference proteome</keyword>
<keyword evidence="10" id="KW-0539">Nucleus</keyword>
<evidence type="ECO:0000256" key="10">
    <source>
        <dbReference type="ARBA" id="ARBA00023242"/>
    </source>
</evidence>
<feature type="repeat" description="WD" evidence="11">
    <location>
        <begin position="291"/>
        <end position="327"/>
    </location>
</feature>
<sequence length="797" mass="86925">MTSTAYISAACNRFSHCADSIDSLVAFGTSSLISLWPIDPARDTGVSQTLPSHEGLVTCLKFCGATTIVSGDDKGFLILWQQINSEAGKDFQAHAKPISSLTVYQNTVVTTASDSLVKVWELLDLETEGTLVEKQTLSYGKRYALALALTALPSTSGQRQSIILAVAGTDKNIQLWLRSDDTFVLSATLSGHEDWIRCLEFQQFSADQPLVLASGSQDNTIRLWNIEPLQAIATAQSEELSDDLLDAFEAALGDIEAEEGGKQISLKRHVLTAKSSERYTLQFSVTFDALLIGHEAGVTSLHWRPKTSSSSTLTLLSTSTDSSLILWRPSSIGKAAGQEGSSIWINYQRFGDVGGQRLGGFIGGLWANSGTEALAWGWSGGWRRWRCEHNGDSSDDETWREIGAISGHSGPVKGLDWSPDGDYLISTGLDQTTRIHGMIPSTINTGGPAWYELARPQVHGYDLLDAVFISDLKFASIADEKVVRVFEAPRTFVESLEKLEVSSFPEAEHARPAGASVPPLGLSNKAIGESECTSQALAVGELDWSRRAYDGELASSTLWPEVEKVFGHGYESISLAVSNSRRFIATGCKSTNAEHSIIRVYDSQTFRLFGQPLPGHILTVTRIAFSPDDKLVLTVSRDRTWRLFELKDDAGFVPISGDKTHGRIIWDCAWAPDGAIFATASRDKTVRIWKRKSPNHNVNWESVATLKTPEAATAVEFAPKDGDQRLVVRLAVGLENGTVLIYSSSPGVESEWQLDSTVDSRLAHVGHIHRLAWRPSKAGVHQLASCGEDGTLRIVQF</sequence>
<keyword evidence="8" id="KW-0819">tRNA processing</keyword>
<keyword evidence="7 11" id="KW-0853">WD repeat</keyword>
<feature type="repeat" description="WD" evidence="11">
    <location>
        <begin position="91"/>
        <end position="122"/>
    </location>
</feature>
<evidence type="ECO:0000256" key="7">
    <source>
        <dbReference type="ARBA" id="ARBA00022574"/>
    </source>
</evidence>
<comment type="pathway">
    <text evidence="3">tRNA modification; 5-methoxycarbonylmethyl-2-thiouridine-tRNA biosynthesis.</text>
</comment>
<evidence type="ECO:0000256" key="2">
    <source>
        <dbReference type="ARBA" id="ARBA00004496"/>
    </source>
</evidence>
<dbReference type="PANTHER" id="PTHR44111">
    <property type="entry name" value="ELONGATOR COMPLEX PROTEIN 2"/>
    <property type="match status" value="1"/>
</dbReference>
<feature type="repeat" description="WD" evidence="11">
    <location>
        <begin position="613"/>
        <end position="647"/>
    </location>
</feature>
<evidence type="ECO:0000256" key="11">
    <source>
        <dbReference type="PROSITE-ProRule" id="PRU00221"/>
    </source>
</evidence>
<reference evidence="12 13" key="1">
    <citation type="journal article" date="2019" name="Nat. Ecol. Evol.">
        <title>Megaphylogeny resolves global patterns of mushroom evolution.</title>
        <authorList>
            <person name="Varga T."/>
            <person name="Krizsan K."/>
            <person name="Foldi C."/>
            <person name="Dima B."/>
            <person name="Sanchez-Garcia M."/>
            <person name="Sanchez-Ramirez S."/>
            <person name="Szollosi G.J."/>
            <person name="Szarkandi J.G."/>
            <person name="Papp V."/>
            <person name="Albert L."/>
            <person name="Andreopoulos W."/>
            <person name="Angelini C."/>
            <person name="Antonin V."/>
            <person name="Barry K.W."/>
            <person name="Bougher N.L."/>
            <person name="Buchanan P."/>
            <person name="Buyck B."/>
            <person name="Bense V."/>
            <person name="Catcheside P."/>
            <person name="Chovatia M."/>
            <person name="Cooper J."/>
            <person name="Damon W."/>
            <person name="Desjardin D."/>
            <person name="Finy P."/>
            <person name="Geml J."/>
            <person name="Haridas S."/>
            <person name="Hughes K."/>
            <person name="Justo A."/>
            <person name="Karasinski D."/>
            <person name="Kautmanova I."/>
            <person name="Kiss B."/>
            <person name="Kocsube S."/>
            <person name="Kotiranta H."/>
            <person name="LaButti K.M."/>
            <person name="Lechner B.E."/>
            <person name="Liimatainen K."/>
            <person name="Lipzen A."/>
            <person name="Lukacs Z."/>
            <person name="Mihaltcheva S."/>
            <person name="Morgado L.N."/>
            <person name="Niskanen T."/>
            <person name="Noordeloos M.E."/>
            <person name="Ohm R.A."/>
            <person name="Ortiz-Santana B."/>
            <person name="Ovrebo C."/>
            <person name="Racz N."/>
            <person name="Riley R."/>
            <person name="Savchenko A."/>
            <person name="Shiryaev A."/>
            <person name="Soop K."/>
            <person name="Spirin V."/>
            <person name="Szebenyi C."/>
            <person name="Tomsovsky M."/>
            <person name="Tulloss R.E."/>
            <person name="Uehling J."/>
            <person name="Grigoriev I.V."/>
            <person name="Vagvolgyi C."/>
            <person name="Papp T."/>
            <person name="Martin F.M."/>
            <person name="Miettinen O."/>
            <person name="Hibbett D.S."/>
            <person name="Nagy L.G."/>
        </authorList>
    </citation>
    <scope>NUCLEOTIDE SEQUENCE [LARGE SCALE GENOMIC DNA]</scope>
    <source>
        <strain evidence="12 13">CBS 121175</strain>
    </source>
</reference>
<name>A0A5C3L714_COPMA</name>
<evidence type="ECO:0000256" key="4">
    <source>
        <dbReference type="ARBA" id="ARBA00005881"/>
    </source>
</evidence>
<dbReference type="EMBL" id="ML210153">
    <property type="protein sequence ID" value="TFK28799.1"/>
    <property type="molecule type" value="Genomic_DNA"/>
</dbReference>
<dbReference type="GO" id="GO:0002098">
    <property type="term" value="P:tRNA wobble uridine modification"/>
    <property type="evidence" value="ECO:0007669"/>
    <property type="project" value="InterPro"/>
</dbReference>
<dbReference type="Pfam" id="PF00400">
    <property type="entry name" value="WD40"/>
    <property type="match status" value="5"/>
</dbReference>
<evidence type="ECO:0000256" key="9">
    <source>
        <dbReference type="ARBA" id="ARBA00022737"/>
    </source>
</evidence>
<dbReference type="SMART" id="SM00320">
    <property type="entry name" value="WD40"/>
    <property type="match status" value="11"/>
</dbReference>
<dbReference type="GO" id="GO:0033588">
    <property type="term" value="C:elongator holoenzyme complex"/>
    <property type="evidence" value="ECO:0007669"/>
    <property type="project" value="InterPro"/>
</dbReference>
<dbReference type="SUPFAM" id="SSF50978">
    <property type="entry name" value="WD40 repeat-like"/>
    <property type="match status" value="3"/>
</dbReference>
<evidence type="ECO:0000256" key="8">
    <source>
        <dbReference type="ARBA" id="ARBA00022694"/>
    </source>
</evidence>
<evidence type="ECO:0000256" key="3">
    <source>
        <dbReference type="ARBA" id="ARBA00005043"/>
    </source>
</evidence>
<dbReference type="Gene3D" id="2.130.10.10">
    <property type="entry name" value="YVTN repeat-like/Quinoprotein amine dehydrogenase"/>
    <property type="match status" value="4"/>
</dbReference>
<protein>
    <recommendedName>
        <fullName evidence="5">Elongator complex protein 2</fullName>
    </recommendedName>
</protein>
<dbReference type="PANTHER" id="PTHR44111:SF1">
    <property type="entry name" value="ELONGATOR COMPLEX PROTEIN 2"/>
    <property type="match status" value="1"/>
</dbReference>
<evidence type="ECO:0000256" key="1">
    <source>
        <dbReference type="ARBA" id="ARBA00004123"/>
    </source>
</evidence>
<dbReference type="InterPro" id="IPR036322">
    <property type="entry name" value="WD40_repeat_dom_sf"/>
</dbReference>
<dbReference type="Proteomes" id="UP000307440">
    <property type="component" value="Unassembled WGS sequence"/>
</dbReference>
<dbReference type="PRINTS" id="PR00320">
    <property type="entry name" value="GPROTEINBRPT"/>
</dbReference>
<proteinExistence type="inferred from homology"/>
<dbReference type="GO" id="GO:0005634">
    <property type="term" value="C:nucleus"/>
    <property type="evidence" value="ECO:0007669"/>
    <property type="project" value="UniProtKB-SubCell"/>
</dbReference>
<dbReference type="OrthoDB" id="27911at2759"/>
<dbReference type="InterPro" id="IPR020472">
    <property type="entry name" value="WD40_PAC1"/>
</dbReference>
<feature type="repeat" description="WD" evidence="11">
    <location>
        <begin position="189"/>
        <end position="234"/>
    </location>
</feature>
<evidence type="ECO:0000313" key="12">
    <source>
        <dbReference type="EMBL" id="TFK28799.1"/>
    </source>
</evidence>
<feature type="repeat" description="WD" evidence="11">
    <location>
        <begin position="405"/>
        <end position="435"/>
    </location>
</feature>
<accession>A0A5C3L714</accession>
<evidence type="ECO:0000256" key="6">
    <source>
        <dbReference type="ARBA" id="ARBA00022490"/>
    </source>
</evidence>
<dbReference type="InterPro" id="IPR015943">
    <property type="entry name" value="WD40/YVTN_repeat-like_dom_sf"/>
</dbReference>